<name>A0A8C2WXF3_CYCLU</name>
<dbReference type="Ensembl" id="ENSCLMT00005008930.1">
    <property type="protein sequence ID" value="ENSCLMP00005008183.1"/>
    <property type="gene ID" value="ENSCLMG00005004698.1"/>
</dbReference>
<protein>
    <submittedName>
        <fullName evidence="1">Uncharacterized protein</fullName>
    </submittedName>
</protein>
<sequence length="65" mass="7667">MLKTQHTCIRHCMRSSIIILNDCWIYTPRWRCTGRFFWPGAAVWSWTCGRAGRPRRNPSSRTVSP</sequence>
<keyword evidence="2" id="KW-1185">Reference proteome</keyword>
<dbReference type="AlphaFoldDB" id="A0A8C2WXF3"/>
<evidence type="ECO:0000313" key="2">
    <source>
        <dbReference type="Proteomes" id="UP000694565"/>
    </source>
</evidence>
<dbReference type="Proteomes" id="UP000694565">
    <property type="component" value="Unplaced"/>
</dbReference>
<reference evidence="1" key="1">
    <citation type="submission" date="2025-08" db="UniProtKB">
        <authorList>
            <consortium name="Ensembl"/>
        </authorList>
    </citation>
    <scope>IDENTIFICATION</scope>
</reference>
<accession>A0A8C2WXF3</accession>
<proteinExistence type="predicted"/>
<organism evidence="1 2">
    <name type="scientific">Cyclopterus lumpus</name>
    <name type="common">Lumpsucker</name>
    <dbReference type="NCBI Taxonomy" id="8103"/>
    <lineage>
        <taxon>Eukaryota</taxon>
        <taxon>Metazoa</taxon>
        <taxon>Chordata</taxon>
        <taxon>Craniata</taxon>
        <taxon>Vertebrata</taxon>
        <taxon>Euteleostomi</taxon>
        <taxon>Actinopterygii</taxon>
        <taxon>Neopterygii</taxon>
        <taxon>Teleostei</taxon>
        <taxon>Neoteleostei</taxon>
        <taxon>Acanthomorphata</taxon>
        <taxon>Eupercaria</taxon>
        <taxon>Perciformes</taxon>
        <taxon>Cottioidei</taxon>
        <taxon>Cottales</taxon>
        <taxon>Cyclopteridae</taxon>
        <taxon>Cyclopterus</taxon>
    </lineage>
</organism>
<reference evidence="1" key="2">
    <citation type="submission" date="2025-09" db="UniProtKB">
        <authorList>
            <consortium name="Ensembl"/>
        </authorList>
    </citation>
    <scope>IDENTIFICATION</scope>
</reference>
<evidence type="ECO:0000313" key="1">
    <source>
        <dbReference type="Ensembl" id="ENSCLMP00005008183.1"/>
    </source>
</evidence>